<protein>
    <submittedName>
        <fullName evidence="9">Alkylation response protein AidB-like acyl-CoA dehydrogenase</fullName>
    </submittedName>
</protein>
<dbReference type="InterPro" id="IPR037069">
    <property type="entry name" value="AcylCoA_DH/ox_N_sf"/>
</dbReference>
<dbReference type="RefSeq" id="WP_141778680.1">
    <property type="nucleotide sequence ID" value="NZ_VFOV01000001.1"/>
</dbReference>
<feature type="domain" description="Acyl-CoA dehydrogenase/oxidase N-terminal" evidence="8">
    <location>
        <begin position="6"/>
        <end position="116"/>
    </location>
</feature>
<name>A0A543A1M5_9ACTN</name>
<dbReference type="SUPFAM" id="SSF47203">
    <property type="entry name" value="Acyl-CoA dehydrogenase C-terminal domain-like"/>
    <property type="match status" value="1"/>
</dbReference>
<dbReference type="Gene3D" id="1.20.140.10">
    <property type="entry name" value="Butyryl-CoA Dehydrogenase, subunit A, domain 3"/>
    <property type="match status" value="1"/>
</dbReference>
<evidence type="ECO:0000256" key="6">
    <source>
        <dbReference type="SAM" id="MobiDB-lite"/>
    </source>
</evidence>
<evidence type="ECO:0000259" key="8">
    <source>
        <dbReference type="Pfam" id="PF02771"/>
    </source>
</evidence>
<dbReference type="Pfam" id="PF02771">
    <property type="entry name" value="Acyl-CoA_dh_N"/>
    <property type="match status" value="1"/>
</dbReference>
<dbReference type="InterPro" id="IPR009075">
    <property type="entry name" value="AcylCo_DH/oxidase_C"/>
</dbReference>
<evidence type="ECO:0000313" key="9">
    <source>
        <dbReference type="EMBL" id="TQL66474.1"/>
    </source>
</evidence>
<dbReference type="GO" id="GO:0050660">
    <property type="term" value="F:flavin adenine dinucleotide binding"/>
    <property type="evidence" value="ECO:0007669"/>
    <property type="project" value="InterPro"/>
</dbReference>
<keyword evidence="3" id="KW-0285">Flavoprotein</keyword>
<dbReference type="PANTHER" id="PTHR43884">
    <property type="entry name" value="ACYL-COA DEHYDROGENASE"/>
    <property type="match status" value="1"/>
</dbReference>
<reference evidence="9 10" key="1">
    <citation type="submission" date="2019-06" db="EMBL/GenBank/DDBJ databases">
        <title>Sequencing the genomes of 1000 actinobacteria strains.</title>
        <authorList>
            <person name="Klenk H.-P."/>
        </authorList>
    </citation>
    <scope>NUCLEOTIDE SEQUENCE [LARGE SCALE GENOMIC DNA]</scope>
    <source>
        <strain evidence="9 10">DSM 25218</strain>
    </source>
</reference>
<dbReference type="SUPFAM" id="SSF56645">
    <property type="entry name" value="Acyl-CoA dehydrogenase NM domain-like"/>
    <property type="match status" value="1"/>
</dbReference>
<dbReference type="Proteomes" id="UP000320209">
    <property type="component" value="Unassembled WGS sequence"/>
</dbReference>
<evidence type="ECO:0000256" key="5">
    <source>
        <dbReference type="ARBA" id="ARBA00023002"/>
    </source>
</evidence>
<dbReference type="InterPro" id="IPR009100">
    <property type="entry name" value="AcylCoA_DH/oxidase_NM_dom_sf"/>
</dbReference>
<feature type="region of interest" description="Disordered" evidence="6">
    <location>
        <begin position="129"/>
        <end position="152"/>
    </location>
</feature>
<keyword evidence="10" id="KW-1185">Reference proteome</keyword>
<gene>
    <name evidence="9" type="ORF">FB381_0336</name>
</gene>
<dbReference type="Pfam" id="PF00441">
    <property type="entry name" value="Acyl-CoA_dh_1"/>
    <property type="match status" value="1"/>
</dbReference>
<evidence type="ECO:0000256" key="4">
    <source>
        <dbReference type="ARBA" id="ARBA00022827"/>
    </source>
</evidence>
<evidence type="ECO:0000256" key="3">
    <source>
        <dbReference type="ARBA" id="ARBA00022630"/>
    </source>
</evidence>
<feature type="compositionally biased region" description="Low complexity" evidence="6">
    <location>
        <begin position="141"/>
        <end position="150"/>
    </location>
</feature>
<accession>A0A543A1M5</accession>
<dbReference type="Gene3D" id="1.10.540.10">
    <property type="entry name" value="Acyl-CoA dehydrogenase/oxidase, N-terminal domain"/>
    <property type="match status" value="1"/>
</dbReference>
<dbReference type="InterPro" id="IPR036250">
    <property type="entry name" value="AcylCo_DH-like_C"/>
</dbReference>
<dbReference type="GO" id="GO:0003995">
    <property type="term" value="F:acyl-CoA dehydrogenase activity"/>
    <property type="evidence" value="ECO:0007669"/>
    <property type="project" value="TreeGrafter"/>
</dbReference>
<dbReference type="EMBL" id="VFOV01000001">
    <property type="protein sequence ID" value="TQL66474.1"/>
    <property type="molecule type" value="Genomic_DNA"/>
</dbReference>
<evidence type="ECO:0000256" key="1">
    <source>
        <dbReference type="ARBA" id="ARBA00001974"/>
    </source>
</evidence>
<sequence length="350" mass="37036">MRFALSEEQSDLVATVRTLIAKRAASMDLRAALATPEGYDTSLWQTLTEQIGVSALAVPEAHGGVGCTYLEAHLVLEELGAGLAPSPFVGTLLATQILASADTPAAHELLERIAGGAAAALAANAAGSDLTDRSVRSETDPSATSPTASTQTWPMVIDGPGAEILLLVENDRLYAVDPAAAEITPAPALDPTMRLATLALAQAPDTAGDPIGTVDPAYVTTVGATMMTALQAGAAREALERTVAYLKERHQFGRPLGSFQALKHRCADLLVQVETARTMSWAAAWELTQETPDVRLIQAAKTWCSDAFSQVAAEMVQLHGGVAITWEHDAHLYFKRAHATAQLWKDVHAR</sequence>
<proteinExistence type="inferred from homology"/>
<dbReference type="PANTHER" id="PTHR43884:SF20">
    <property type="entry name" value="ACYL-COA DEHYDROGENASE FADE28"/>
    <property type="match status" value="1"/>
</dbReference>
<comment type="cofactor">
    <cofactor evidence="1">
        <name>FAD</name>
        <dbReference type="ChEBI" id="CHEBI:57692"/>
    </cofactor>
</comment>
<comment type="caution">
    <text evidence="9">The sequence shown here is derived from an EMBL/GenBank/DDBJ whole genome shotgun (WGS) entry which is preliminary data.</text>
</comment>
<dbReference type="AlphaFoldDB" id="A0A543A1M5"/>
<evidence type="ECO:0000313" key="10">
    <source>
        <dbReference type="Proteomes" id="UP000320209"/>
    </source>
</evidence>
<evidence type="ECO:0000259" key="7">
    <source>
        <dbReference type="Pfam" id="PF00441"/>
    </source>
</evidence>
<evidence type="ECO:0000256" key="2">
    <source>
        <dbReference type="ARBA" id="ARBA00009347"/>
    </source>
</evidence>
<dbReference type="InterPro" id="IPR013786">
    <property type="entry name" value="AcylCoA_DH/ox_N"/>
</dbReference>
<dbReference type="OrthoDB" id="7328575at2"/>
<keyword evidence="4" id="KW-0274">FAD</keyword>
<comment type="similarity">
    <text evidence="2">Belongs to the acyl-CoA dehydrogenase family.</text>
</comment>
<feature type="domain" description="Acyl-CoA dehydrogenase/oxidase C-terminal" evidence="7">
    <location>
        <begin position="222"/>
        <end position="340"/>
    </location>
</feature>
<feature type="compositionally biased region" description="Basic and acidic residues" evidence="6">
    <location>
        <begin position="130"/>
        <end position="139"/>
    </location>
</feature>
<keyword evidence="5" id="KW-0560">Oxidoreductase</keyword>
<organism evidence="9 10">
    <name type="scientific">Nocardioides albertanoniae</name>
    <dbReference type="NCBI Taxonomy" id="1175486"/>
    <lineage>
        <taxon>Bacteria</taxon>
        <taxon>Bacillati</taxon>
        <taxon>Actinomycetota</taxon>
        <taxon>Actinomycetes</taxon>
        <taxon>Propionibacteriales</taxon>
        <taxon>Nocardioidaceae</taxon>
        <taxon>Nocardioides</taxon>
    </lineage>
</organism>